<keyword evidence="11" id="KW-1185">Reference proteome</keyword>
<protein>
    <recommendedName>
        <fullName evidence="2">histidine kinase</fullName>
        <ecNumber evidence="2">2.7.13.3</ecNumber>
    </recommendedName>
</protein>
<dbReference type="Gene3D" id="1.10.287.130">
    <property type="match status" value="1"/>
</dbReference>
<keyword evidence="5" id="KW-0418">Kinase</keyword>
<feature type="domain" description="Histidine kinase" evidence="7">
    <location>
        <begin position="455"/>
        <end position="665"/>
    </location>
</feature>
<dbReference type="InterPro" id="IPR035965">
    <property type="entry name" value="PAS-like_dom_sf"/>
</dbReference>
<dbReference type="SMART" id="SM00091">
    <property type="entry name" value="PAS"/>
    <property type="match status" value="3"/>
</dbReference>
<dbReference type="STRING" id="1434104.MCMEM_1950"/>
<dbReference type="Gene3D" id="3.30.565.10">
    <property type="entry name" value="Histidine kinase-like ATPase, C-terminal domain"/>
    <property type="match status" value="1"/>
</dbReference>
<proteinExistence type="predicted"/>
<feature type="domain" description="PAC" evidence="9">
    <location>
        <begin position="89"/>
        <end position="141"/>
    </location>
</feature>
<dbReference type="Proteomes" id="UP000033048">
    <property type="component" value="Chromosome"/>
</dbReference>
<dbReference type="GO" id="GO:0000155">
    <property type="term" value="F:phosphorelay sensor kinase activity"/>
    <property type="evidence" value="ECO:0007669"/>
    <property type="project" value="InterPro"/>
</dbReference>
<dbReference type="PROSITE" id="PS50113">
    <property type="entry name" value="PAC"/>
    <property type="match status" value="3"/>
</dbReference>
<dbReference type="InterPro" id="IPR005467">
    <property type="entry name" value="His_kinase_dom"/>
</dbReference>
<dbReference type="InterPro" id="IPR000014">
    <property type="entry name" value="PAS"/>
</dbReference>
<evidence type="ECO:0000259" key="8">
    <source>
        <dbReference type="PROSITE" id="PS50112"/>
    </source>
</evidence>
<dbReference type="InterPro" id="IPR004358">
    <property type="entry name" value="Sig_transdc_His_kin-like_C"/>
</dbReference>
<keyword evidence="4" id="KW-0808">Transferase</keyword>
<evidence type="ECO:0000256" key="4">
    <source>
        <dbReference type="ARBA" id="ARBA00022679"/>
    </source>
</evidence>
<dbReference type="SUPFAM" id="SSF47384">
    <property type="entry name" value="Homodimeric domain of signal transducing histidine kinase"/>
    <property type="match status" value="1"/>
</dbReference>
<dbReference type="PANTHER" id="PTHR43304">
    <property type="entry name" value="PHYTOCHROME-LIKE PROTEIN CPH1"/>
    <property type="match status" value="1"/>
</dbReference>
<gene>
    <name evidence="10" type="ORF">MCMEM_1950</name>
</gene>
<dbReference type="SUPFAM" id="SSF55874">
    <property type="entry name" value="ATPase domain of HSP90 chaperone/DNA topoisomerase II/histidine kinase"/>
    <property type="match status" value="1"/>
</dbReference>
<name>A0A0E3ST97_METMT</name>
<evidence type="ECO:0000313" key="10">
    <source>
        <dbReference type="EMBL" id="AKB86003.1"/>
    </source>
</evidence>
<evidence type="ECO:0000256" key="3">
    <source>
        <dbReference type="ARBA" id="ARBA00022553"/>
    </source>
</evidence>
<dbReference type="InterPro" id="IPR003594">
    <property type="entry name" value="HATPase_dom"/>
</dbReference>
<dbReference type="Gene3D" id="3.30.450.20">
    <property type="entry name" value="PAS domain"/>
    <property type="match status" value="3"/>
</dbReference>
<dbReference type="RefSeq" id="WP_052721414.1">
    <property type="nucleotide sequence ID" value="NZ_CP009518.1"/>
</dbReference>
<dbReference type="EMBL" id="CP009518">
    <property type="protein sequence ID" value="AKB86003.1"/>
    <property type="molecule type" value="Genomic_DNA"/>
</dbReference>
<evidence type="ECO:0000256" key="5">
    <source>
        <dbReference type="ARBA" id="ARBA00022777"/>
    </source>
</evidence>
<dbReference type="Pfam" id="PF02518">
    <property type="entry name" value="HATPase_c"/>
    <property type="match status" value="1"/>
</dbReference>
<dbReference type="SUPFAM" id="SSF55785">
    <property type="entry name" value="PYP-like sensor domain (PAS domain)"/>
    <property type="match status" value="3"/>
</dbReference>
<dbReference type="CDD" id="cd00130">
    <property type="entry name" value="PAS"/>
    <property type="match status" value="3"/>
</dbReference>
<dbReference type="KEGG" id="mmet:MCMEM_1950"/>
<dbReference type="CDD" id="cd00075">
    <property type="entry name" value="HATPase"/>
    <property type="match status" value="1"/>
</dbReference>
<evidence type="ECO:0000256" key="1">
    <source>
        <dbReference type="ARBA" id="ARBA00000085"/>
    </source>
</evidence>
<dbReference type="NCBIfam" id="TIGR00229">
    <property type="entry name" value="sensory_box"/>
    <property type="match status" value="3"/>
</dbReference>
<dbReference type="InterPro" id="IPR013656">
    <property type="entry name" value="PAS_4"/>
</dbReference>
<dbReference type="EC" id="2.7.13.3" evidence="2"/>
<dbReference type="PROSITE" id="PS50109">
    <property type="entry name" value="HIS_KIN"/>
    <property type="match status" value="1"/>
</dbReference>
<dbReference type="InterPro" id="IPR036097">
    <property type="entry name" value="HisK_dim/P_sf"/>
</dbReference>
<feature type="domain" description="PAS" evidence="8">
    <location>
        <begin position="181"/>
        <end position="254"/>
    </location>
</feature>
<accession>A0A0E3ST97</accession>
<sequence>MTGQVESATIHNVLNVEENRCSFLIENISDIFYILNSDGVIDYISPQISKFGLDSQKMHQTYFLKYINSSDREILASGFRKMITDRTPFDTLLRVLDQNGEEHWIENHAEFQKAANGKNSRIIGIMKDVTEQISMEKELQKLRDNSNEKLEVRNAELISSNEELKKENEELKKSGERVTGLSQFQQTVIENADIWLDVLNKDVEVVIWNNAAERISGYSRDEVVGSTRIWEKLYPDEEYREEVFSTIARIIEEGLEVSDLETIITRKDGESRVVSWNYKKLLNTKGENIGTIGIGNDITKRKEAEEMQIKHVHFLQELIDAIPAPICYKDKEGAYLGCNMAFENFSGVRKEDMIGKLASELHVDELIGEPDHTDMELIETGGTRTYEKEVTYASDQKKHNILVNKSVFTDIKGNVLGVISVLLDITERVRSEMILKDYAEQLEHSNELKDIFTDIMRHDLLNHANVVNGFAYMLLEMEKDEKKISKLENIETSNRKLMELIESAASFAKFETIEDIKFESIELSGMLKDVSKNFHYQANQKKVVIEYPEQGTYNALANPMIEEVFANLISNAIKYGPDNSKVIVDILDKDQEWKVTVTDFGEGIPDEEKSLVFDRFKRLEKGSVKGTGLGLAIVKRIVDLHGGSLSVEDNSESNGTIFGVTFRKA</sequence>
<evidence type="ECO:0000313" key="11">
    <source>
        <dbReference type="Proteomes" id="UP000033048"/>
    </source>
</evidence>
<evidence type="ECO:0000259" key="7">
    <source>
        <dbReference type="PROSITE" id="PS50109"/>
    </source>
</evidence>
<dbReference type="OrthoDB" id="141807at2157"/>
<dbReference type="GeneID" id="25417999"/>
<dbReference type="PANTHER" id="PTHR43304:SF1">
    <property type="entry name" value="PAC DOMAIN-CONTAINING PROTEIN"/>
    <property type="match status" value="1"/>
</dbReference>
<feature type="domain" description="PAS" evidence="8">
    <location>
        <begin position="311"/>
        <end position="376"/>
    </location>
</feature>
<dbReference type="SMART" id="SM00086">
    <property type="entry name" value="PAC"/>
    <property type="match status" value="3"/>
</dbReference>
<feature type="domain" description="PAC" evidence="9">
    <location>
        <begin position="384"/>
        <end position="437"/>
    </location>
</feature>
<evidence type="ECO:0000256" key="2">
    <source>
        <dbReference type="ARBA" id="ARBA00012438"/>
    </source>
</evidence>
<dbReference type="InterPro" id="IPR001610">
    <property type="entry name" value="PAC"/>
</dbReference>
<keyword evidence="3" id="KW-0597">Phosphoprotein</keyword>
<dbReference type="PRINTS" id="PR00344">
    <property type="entry name" value="BCTRLSENSOR"/>
</dbReference>
<dbReference type="InterPro" id="IPR036890">
    <property type="entry name" value="HATPase_C_sf"/>
</dbReference>
<comment type="catalytic activity">
    <reaction evidence="1">
        <text>ATP + protein L-histidine = ADP + protein N-phospho-L-histidine.</text>
        <dbReference type="EC" id="2.7.13.3"/>
    </reaction>
</comment>
<evidence type="ECO:0000256" key="6">
    <source>
        <dbReference type="SAM" id="Coils"/>
    </source>
</evidence>
<dbReference type="InterPro" id="IPR052162">
    <property type="entry name" value="Sensor_kinase/Photoreceptor"/>
</dbReference>
<feature type="domain" description="PAC" evidence="9">
    <location>
        <begin position="258"/>
        <end position="310"/>
    </location>
</feature>
<reference evidence="10 11" key="1">
    <citation type="submission" date="2014-07" db="EMBL/GenBank/DDBJ databases">
        <title>Methanogenic archaea and the global carbon cycle.</title>
        <authorList>
            <person name="Henriksen J.R."/>
            <person name="Luke J."/>
            <person name="Reinhart S."/>
            <person name="Benedict M.N."/>
            <person name="Youngblut N.D."/>
            <person name="Metcalf M.E."/>
            <person name="Whitaker R.J."/>
            <person name="Metcalf W.W."/>
        </authorList>
    </citation>
    <scope>NUCLEOTIDE SEQUENCE [LARGE SCALE GENOMIC DNA]</scope>
    <source>
        <strain evidence="10 11">MM1</strain>
    </source>
</reference>
<dbReference type="AlphaFoldDB" id="A0A0E3ST97"/>
<dbReference type="HOGENOM" id="CLU_412593_0_0_2"/>
<dbReference type="PROSITE" id="PS50112">
    <property type="entry name" value="PAS"/>
    <property type="match status" value="2"/>
</dbReference>
<dbReference type="Pfam" id="PF08448">
    <property type="entry name" value="PAS_4"/>
    <property type="match status" value="3"/>
</dbReference>
<dbReference type="InterPro" id="IPR000700">
    <property type="entry name" value="PAS-assoc_C"/>
</dbReference>
<organism evidence="10 11">
    <name type="scientific">Methanococcoides methylutens MM1</name>
    <dbReference type="NCBI Taxonomy" id="1434104"/>
    <lineage>
        <taxon>Archaea</taxon>
        <taxon>Methanobacteriati</taxon>
        <taxon>Methanobacteriota</taxon>
        <taxon>Stenosarchaea group</taxon>
        <taxon>Methanomicrobia</taxon>
        <taxon>Methanosarcinales</taxon>
        <taxon>Methanosarcinaceae</taxon>
        <taxon>Methanococcoides</taxon>
    </lineage>
</organism>
<dbReference type="SMART" id="SM00387">
    <property type="entry name" value="HATPase_c"/>
    <property type="match status" value="1"/>
</dbReference>
<evidence type="ECO:0000259" key="9">
    <source>
        <dbReference type="PROSITE" id="PS50113"/>
    </source>
</evidence>
<keyword evidence="6" id="KW-0175">Coiled coil</keyword>
<feature type="coiled-coil region" evidence="6">
    <location>
        <begin position="147"/>
        <end position="181"/>
    </location>
</feature>